<evidence type="ECO:0000256" key="1">
    <source>
        <dbReference type="ARBA" id="ARBA00009175"/>
    </source>
</evidence>
<protein>
    <submittedName>
        <fullName evidence="5">Putative binding protein</fullName>
    </submittedName>
</protein>
<comment type="similarity">
    <text evidence="1">Belongs to the bacterial solute-binding protein ModA family.</text>
</comment>
<dbReference type="Pfam" id="PF13531">
    <property type="entry name" value="SBP_bac_11"/>
    <property type="match status" value="1"/>
</dbReference>
<dbReference type="EMBL" id="LKET01000051">
    <property type="protein sequence ID" value="KPU42915.1"/>
    <property type="molecule type" value="Genomic_DNA"/>
</dbReference>
<gene>
    <name evidence="5" type="ORF">OXPF_36840</name>
</gene>
<name>A0A0P8WKP6_9CLOT</name>
<evidence type="ECO:0000313" key="6">
    <source>
        <dbReference type="Proteomes" id="UP000050326"/>
    </source>
</evidence>
<evidence type="ECO:0000313" key="5">
    <source>
        <dbReference type="EMBL" id="KPU42915.1"/>
    </source>
</evidence>
<dbReference type="InterPro" id="IPR050682">
    <property type="entry name" value="ModA/WtpA"/>
</dbReference>
<dbReference type="PANTHER" id="PTHR30632">
    <property type="entry name" value="MOLYBDATE-BINDING PERIPLASMIC PROTEIN"/>
    <property type="match status" value="1"/>
</dbReference>
<organism evidence="5 6">
    <name type="scientific">Oxobacter pfennigii</name>
    <dbReference type="NCBI Taxonomy" id="36849"/>
    <lineage>
        <taxon>Bacteria</taxon>
        <taxon>Bacillati</taxon>
        <taxon>Bacillota</taxon>
        <taxon>Clostridia</taxon>
        <taxon>Eubacteriales</taxon>
        <taxon>Clostridiaceae</taxon>
        <taxon>Oxobacter</taxon>
    </lineage>
</organism>
<feature type="signal peptide" evidence="4">
    <location>
        <begin position="1"/>
        <end position="22"/>
    </location>
</feature>
<accession>A0A0P8WKP6</accession>
<dbReference type="PATRIC" id="fig|36849.3.peg.3891"/>
<reference evidence="5 6" key="1">
    <citation type="submission" date="2015-09" db="EMBL/GenBank/DDBJ databases">
        <title>Genome sequence of Oxobacter pfennigii DSM 3222.</title>
        <authorList>
            <person name="Poehlein A."/>
            <person name="Bengelsdorf F.R."/>
            <person name="Schiel-Bengelsdorf B."/>
            <person name="Duerre P."/>
            <person name="Daniel R."/>
        </authorList>
    </citation>
    <scope>NUCLEOTIDE SEQUENCE [LARGE SCALE GENOMIC DNA]</scope>
    <source>
        <strain evidence="5 6">DSM 3222</strain>
    </source>
</reference>
<dbReference type="PROSITE" id="PS51257">
    <property type="entry name" value="PROKAR_LIPOPROTEIN"/>
    <property type="match status" value="1"/>
</dbReference>
<feature type="chain" id="PRO_5006153376" evidence="4">
    <location>
        <begin position="23"/>
        <end position="270"/>
    </location>
</feature>
<keyword evidence="6" id="KW-1185">Reference proteome</keyword>
<dbReference type="GO" id="GO:0046872">
    <property type="term" value="F:metal ion binding"/>
    <property type="evidence" value="ECO:0007669"/>
    <property type="project" value="UniProtKB-KW"/>
</dbReference>
<dbReference type="PANTHER" id="PTHR30632:SF0">
    <property type="entry name" value="SULFATE-BINDING PROTEIN"/>
    <property type="match status" value="1"/>
</dbReference>
<dbReference type="PIRSF" id="PIRSF004846">
    <property type="entry name" value="ModA"/>
    <property type="match status" value="1"/>
</dbReference>
<dbReference type="NCBIfam" id="TIGR01256">
    <property type="entry name" value="modA"/>
    <property type="match status" value="1"/>
</dbReference>
<evidence type="ECO:0000256" key="3">
    <source>
        <dbReference type="ARBA" id="ARBA00022729"/>
    </source>
</evidence>
<dbReference type="GO" id="GO:0015689">
    <property type="term" value="P:molybdate ion transport"/>
    <property type="evidence" value="ECO:0007669"/>
    <property type="project" value="InterPro"/>
</dbReference>
<evidence type="ECO:0000256" key="4">
    <source>
        <dbReference type="SAM" id="SignalP"/>
    </source>
</evidence>
<dbReference type="Gene3D" id="3.40.190.10">
    <property type="entry name" value="Periplasmic binding protein-like II"/>
    <property type="match status" value="2"/>
</dbReference>
<dbReference type="GO" id="GO:0030973">
    <property type="term" value="F:molybdate ion binding"/>
    <property type="evidence" value="ECO:0007669"/>
    <property type="project" value="TreeGrafter"/>
</dbReference>
<keyword evidence="2" id="KW-0479">Metal-binding</keyword>
<dbReference type="InterPro" id="IPR005950">
    <property type="entry name" value="ModA"/>
</dbReference>
<dbReference type="RefSeq" id="WP_341442906.1">
    <property type="nucleotide sequence ID" value="NZ_LKET01000051.1"/>
</dbReference>
<dbReference type="Proteomes" id="UP000050326">
    <property type="component" value="Unassembled WGS sequence"/>
</dbReference>
<dbReference type="SUPFAM" id="SSF53850">
    <property type="entry name" value="Periplasmic binding protein-like II"/>
    <property type="match status" value="1"/>
</dbReference>
<dbReference type="AlphaFoldDB" id="A0A0P8WKP6"/>
<dbReference type="STRING" id="36849.OXPF_36840"/>
<evidence type="ECO:0000256" key="2">
    <source>
        <dbReference type="ARBA" id="ARBA00022723"/>
    </source>
</evidence>
<keyword evidence="3 4" id="KW-0732">Signal</keyword>
<comment type="caution">
    <text evidence="5">The sequence shown here is derived from an EMBL/GenBank/DDBJ whole genome shotgun (WGS) entry which is preliminary data.</text>
</comment>
<sequence>MKKLVRLLLSLMLVLSLIGCGAKPVPSQSTPPVTETPKVTEALKSGLAGHTLSIYCGAGMTKPFEEIAKLFQDESGCAMEVTYGNAAQIQTQINTSKEGDLFIAGSADELQPVKDAVTQSTDLVKHIPVLAVKSGNPLGITGLNDLVKEGVRVVLGDAESTPIGKIANKALTDSGILDKVDVIARTATAPEIFNALKMDQCDAIIVWKENAGGDGVEIVNTPDMGKYIKTVPAASLSYSDDAEALSVFLEFLDTEDAKAIWTKYGYELMN</sequence>
<proteinExistence type="inferred from homology"/>